<protein>
    <submittedName>
        <fullName evidence="1">Uncharacterized protein</fullName>
    </submittedName>
</protein>
<dbReference type="OrthoDB" id="5455222at2"/>
<evidence type="ECO:0000313" key="1">
    <source>
        <dbReference type="EMBL" id="SIN88276.1"/>
    </source>
</evidence>
<sequence length="171" mass="19957">MAVTEFSKAVKSISEVLIFENWLRFYFISEEEDGKLFIRIPEKADMRIRENWPHIHSLADELNNKEITPETSREAIVVHVSNELDGNSMKAGMAERVFNSNTFQFEMHLFSMWVEGHESQLDQSFLDFGNWLSMYSEWKKSDKVKSYIDETREKMKAAEAATATDTTTKEQ</sequence>
<reference evidence="2" key="1">
    <citation type="submission" date="2016-11" db="EMBL/GenBank/DDBJ databases">
        <authorList>
            <person name="Varghese N."/>
            <person name="Submissions S."/>
        </authorList>
    </citation>
    <scope>NUCLEOTIDE SEQUENCE [LARGE SCALE GENOMIC DNA]</scope>
    <source>
        <strain evidence="2">DSM 17456</strain>
    </source>
</reference>
<keyword evidence="2" id="KW-1185">Reference proteome</keyword>
<dbReference type="Proteomes" id="UP000184694">
    <property type="component" value="Unassembled WGS sequence"/>
</dbReference>
<organism evidence="1 2">
    <name type="scientific">Halodesulfovibrio marinisediminis DSM 17456</name>
    <dbReference type="NCBI Taxonomy" id="1121457"/>
    <lineage>
        <taxon>Bacteria</taxon>
        <taxon>Pseudomonadati</taxon>
        <taxon>Thermodesulfobacteriota</taxon>
        <taxon>Desulfovibrionia</taxon>
        <taxon>Desulfovibrionales</taxon>
        <taxon>Desulfovibrionaceae</taxon>
        <taxon>Halodesulfovibrio</taxon>
    </lineage>
</organism>
<evidence type="ECO:0000313" key="2">
    <source>
        <dbReference type="Proteomes" id="UP000184694"/>
    </source>
</evidence>
<dbReference type="EMBL" id="FSRG01000004">
    <property type="protein sequence ID" value="SIN88276.1"/>
    <property type="molecule type" value="Genomic_DNA"/>
</dbReference>
<proteinExistence type="predicted"/>
<accession>A0A1N6EZ61</accession>
<dbReference type="AlphaFoldDB" id="A0A1N6EZ61"/>
<name>A0A1N6EZ61_9BACT</name>
<dbReference type="RefSeq" id="WP_074215860.1">
    <property type="nucleotide sequence ID" value="NZ_FSRG01000004.1"/>
</dbReference>
<gene>
    <name evidence="1" type="ORF">SAMN02745161_0996</name>
</gene>